<dbReference type="SUPFAM" id="SSF54060">
    <property type="entry name" value="His-Me finger endonucleases"/>
    <property type="match status" value="1"/>
</dbReference>
<dbReference type="Pfam" id="PF13392">
    <property type="entry name" value="HNH_3"/>
    <property type="match status" value="1"/>
</dbReference>
<protein>
    <submittedName>
        <fullName evidence="2">NUMOD4</fullName>
    </submittedName>
</protein>
<dbReference type="Gene3D" id="3.90.75.20">
    <property type="match status" value="1"/>
</dbReference>
<gene>
    <name evidence="2" type="ORF">UFOVP212_1</name>
</gene>
<reference evidence="2" key="1">
    <citation type="submission" date="2020-05" db="EMBL/GenBank/DDBJ databases">
        <authorList>
            <person name="Chiriac C."/>
            <person name="Salcher M."/>
            <person name="Ghai R."/>
            <person name="Kavagutti S V."/>
        </authorList>
    </citation>
    <scope>NUCLEOTIDE SEQUENCE</scope>
</reference>
<dbReference type="Pfam" id="PF07463">
    <property type="entry name" value="NUMOD4"/>
    <property type="match status" value="1"/>
</dbReference>
<evidence type="ECO:0000313" key="2">
    <source>
        <dbReference type="EMBL" id="CAB5218295.1"/>
    </source>
</evidence>
<organism evidence="2">
    <name type="scientific">uncultured Caudovirales phage</name>
    <dbReference type="NCBI Taxonomy" id="2100421"/>
    <lineage>
        <taxon>Viruses</taxon>
        <taxon>Duplodnaviria</taxon>
        <taxon>Heunggongvirae</taxon>
        <taxon>Uroviricota</taxon>
        <taxon>Caudoviricetes</taxon>
        <taxon>Peduoviridae</taxon>
        <taxon>Maltschvirus</taxon>
        <taxon>Maltschvirus maltsch</taxon>
    </lineage>
</organism>
<proteinExistence type="predicted"/>
<dbReference type="GO" id="GO:0016788">
    <property type="term" value="F:hydrolase activity, acting on ester bonds"/>
    <property type="evidence" value="ECO:0007669"/>
    <property type="project" value="InterPro"/>
</dbReference>
<evidence type="ECO:0000259" key="1">
    <source>
        <dbReference type="SMART" id="SM00507"/>
    </source>
</evidence>
<name>A0A6J7WNR5_9CAUD</name>
<dbReference type="InterPro" id="IPR010902">
    <property type="entry name" value="NUMOD4"/>
</dbReference>
<dbReference type="EMBL" id="LR798265">
    <property type="protein sequence ID" value="CAB5218295.1"/>
    <property type="molecule type" value="Genomic_DNA"/>
</dbReference>
<sequence length="138" mass="16158">MEIWKNIKDYEGIYKVNDLGIVIRIGGNVKRKQHLMYVPSKVMKPMDNGKGYLRIKLTINNKERRVMLHRIIAEAFIPNPKNKRCVNHIDGNKNNNSLSNLEWCTHKENSQHSIMIGTFHINHPNKLKTKKLNEKESN</sequence>
<dbReference type="InterPro" id="IPR044925">
    <property type="entry name" value="His-Me_finger_sf"/>
</dbReference>
<accession>A0A6J7WNR5</accession>
<dbReference type="InterPro" id="IPR003615">
    <property type="entry name" value="HNH_nuc"/>
</dbReference>
<dbReference type="SMART" id="SM00507">
    <property type="entry name" value="HNHc"/>
    <property type="match status" value="1"/>
</dbReference>
<feature type="domain" description="HNH nuclease" evidence="1">
    <location>
        <begin position="62"/>
        <end position="110"/>
    </location>
</feature>